<evidence type="ECO:0000259" key="8">
    <source>
        <dbReference type="Pfam" id="PF00460"/>
    </source>
</evidence>
<dbReference type="GO" id="GO:0044780">
    <property type="term" value="P:bacterial-type flagellum assembly"/>
    <property type="evidence" value="ECO:0007669"/>
    <property type="project" value="InterPro"/>
</dbReference>
<accession>A0A7C4RPT7</accession>
<keyword evidence="11" id="KW-0282">Flagellum</keyword>
<keyword evidence="6 7" id="KW-0975">Bacterial flagellum</keyword>
<name>A0A7C4RPT7_9BACT</name>
<evidence type="ECO:0000256" key="6">
    <source>
        <dbReference type="ARBA" id="ARBA00023143"/>
    </source>
</evidence>
<evidence type="ECO:0000256" key="4">
    <source>
        <dbReference type="ARBA" id="ARBA00016244"/>
    </source>
</evidence>
<feature type="domain" description="Flagellar hook-associated protein FlgK helical" evidence="10">
    <location>
        <begin position="97"/>
        <end position="326"/>
    </location>
</feature>
<evidence type="ECO:0000256" key="1">
    <source>
        <dbReference type="ARBA" id="ARBA00004365"/>
    </source>
</evidence>
<evidence type="ECO:0000259" key="10">
    <source>
        <dbReference type="Pfam" id="PF22638"/>
    </source>
</evidence>
<comment type="similarity">
    <text evidence="3 7">Belongs to the flagella basal body rod proteins family.</text>
</comment>
<gene>
    <name evidence="7 11" type="primary">flgK</name>
    <name evidence="11" type="ORF">ENS29_09560</name>
</gene>
<evidence type="ECO:0000256" key="2">
    <source>
        <dbReference type="ARBA" id="ARBA00004613"/>
    </source>
</evidence>
<reference evidence="11" key="1">
    <citation type="journal article" date="2020" name="mSystems">
        <title>Genome- and Community-Level Interaction Insights into Carbon Utilization and Element Cycling Functions of Hydrothermarchaeota in Hydrothermal Sediment.</title>
        <authorList>
            <person name="Zhou Z."/>
            <person name="Liu Y."/>
            <person name="Xu W."/>
            <person name="Pan J."/>
            <person name="Luo Z.H."/>
            <person name="Li M."/>
        </authorList>
    </citation>
    <scope>NUCLEOTIDE SEQUENCE [LARGE SCALE GENOMIC DNA]</scope>
    <source>
        <strain evidence="11">SpSt-477</strain>
    </source>
</reference>
<protein>
    <recommendedName>
        <fullName evidence="4 7">Flagellar hook-associated protein 1</fullName>
        <shortName evidence="7">HAP1</shortName>
    </recommendedName>
</protein>
<dbReference type="InterPro" id="IPR002371">
    <property type="entry name" value="FlgK"/>
</dbReference>
<organism evidence="11">
    <name type="scientific">Desulfatirhabdium butyrativorans</name>
    <dbReference type="NCBI Taxonomy" id="340467"/>
    <lineage>
        <taxon>Bacteria</taxon>
        <taxon>Pseudomonadati</taxon>
        <taxon>Thermodesulfobacteriota</taxon>
        <taxon>Desulfobacteria</taxon>
        <taxon>Desulfobacterales</taxon>
        <taxon>Desulfatirhabdiaceae</taxon>
        <taxon>Desulfatirhabdium</taxon>
    </lineage>
</organism>
<comment type="subcellular location">
    <subcellularLocation>
        <location evidence="1 7">Bacterial flagellum</location>
    </subcellularLocation>
    <subcellularLocation>
        <location evidence="2 7">Secreted</location>
    </subcellularLocation>
</comment>
<dbReference type="PANTHER" id="PTHR30033:SF1">
    <property type="entry name" value="FLAGELLAR HOOK-ASSOCIATED PROTEIN 1"/>
    <property type="match status" value="1"/>
</dbReference>
<evidence type="ECO:0000256" key="5">
    <source>
        <dbReference type="ARBA" id="ARBA00022525"/>
    </source>
</evidence>
<comment type="caution">
    <text evidence="11">The sequence shown here is derived from an EMBL/GenBank/DDBJ whole genome shotgun (WGS) entry which is preliminary data.</text>
</comment>
<feature type="domain" description="Flagellar basal-body/hook protein C-terminal" evidence="9">
    <location>
        <begin position="424"/>
        <end position="462"/>
    </location>
</feature>
<dbReference type="AlphaFoldDB" id="A0A7C4RPT7"/>
<dbReference type="Pfam" id="PF00460">
    <property type="entry name" value="Flg_bb_rod"/>
    <property type="match status" value="1"/>
</dbReference>
<proteinExistence type="inferred from homology"/>
<dbReference type="InterPro" id="IPR001444">
    <property type="entry name" value="Flag_bb_rod_N"/>
</dbReference>
<evidence type="ECO:0000313" key="11">
    <source>
        <dbReference type="EMBL" id="HGU33088.1"/>
    </source>
</evidence>
<keyword evidence="11" id="KW-0966">Cell projection</keyword>
<keyword evidence="5 7" id="KW-0964">Secreted</keyword>
<sequence length="464" mass="49911">MTTINHSLWIGRDALVAHQGAIAVTGQNISNVNTPGYSRQRIVLETKAPMTAYPEGMIGNGVYLKTVQRVYDRFLNNRLNTALQDQHRWEARQSVVQQVEAVFQETEETGLSSRIGGFFNAWQDIASNPTGYAERLTVIGKAKDLALGLKQAHDSLTSLQRETDAQIRDGVNAVNSLATNLNALNDQIVRMKQRGQNPNDLEDKRDAMLADLAEYVDFTTNESSEGLVTVTLADGKVLVGRPPEGKLVAVDDADGLAKIAWSSDPGTPITGQIGSGKMKGWIESRDGTIQNGLDRMDALAKAIRDAVNPLHQAGKGLDGVGGRDFFIGTGASDLAVHPDIEANPTWIAAASADAIDGTLAADNRNALAMAALVNQAVSDLGSATFSQYAAWSAAQVGQDVRNASQNLSYQKAVVSQLQNVRDSISGVSLDEEMANLIQYQHAYAASARMITTVNQMMQDLVTMV</sequence>
<dbReference type="GO" id="GO:0009424">
    <property type="term" value="C:bacterial-type flagellum hook"/>
    <property type="evidence" value="ECO:0007669"/>
    <property type="project" value="UniProtKB-UniRule"/>
</dbReference>
<dbReference type="Pfam" id="PF22638">
    <property type="entry name" value="FlgK_D1"/>
    <property type="match status" value="1"/>
</dbReference>
<dbReference type="Pfam" id="PF06429">
    <property type="entry name" value="Flg_bbr_C"/>
    <property type="match status" value="1"/>
</dbReference>
<dbReference type="NCBIfam" id="TIGR02492">
    <property type="entry name" value="flgK_ends"/>
    <property type="match status" value="1"/>
</dbReference>
<dbReference type="EMBL" id="DSUH01000223">
    <property type="protein sequence ID" value="HGU33088.1"/>
    <property type="molecule type" value="Genomic_DNA"/>
</dbReference>
<evidence type="ECO:0000259" key="9">
    <source>
        <dbReference type="Pfam" id="PF06429"/>
    </source>
</evidence>
<dbReference type="PRINTS" id="PR01005">
    <property type="entry name" value="FLGHOOKAP1"/>
</dbReference>
<dbReference type="InterPro" id="IPR053927">
    <property type="entry name" value="FlgK_helical"/>
</dbReference>
<evidence type="ECO:0000256" key="7">
    <source>
        <dbReference type="RuleBase" id="RU362065"/>
    </source>
</evidence>
<dbReference type="GO" id="GO:0005198">
    <property type="term" value="F:structural molecule activity"/>
    <property type="evidence" value="ECO:0007669"/>
    <property type="project" value="UniProtKB-UniRule"/>
</dbReference>
<dbReference type="SUPFAM" id="SSF64518">
    <property type="entry name" value="Phase 1 flagellin"/>
    <property type="match status" value="1"/>
</dbReference>
<dbReference type="InterPro" id="IPR010930">
    <property type="entry name" value="Flg_bb/hook_C_dom"/>
</dbReference>
<keyword evidence="11" id="KW-0969">Cilium</keyword>
<dbReference type="PANTHER" id="PTHR30033">
    <property type="entry name" value="FLAGELLAR HOOK-ASSOCIATED PROTEIN 1"/>
    <property type="match status" value="1"/>
</dbReference>
<dbReference type="GO" id="GO:0005576">
    <property type="term" value="C:extracellular region"/>
    <property type="evidence" value="ECO:0007669"/>
    <property type="project" value="UniProtKB-SubCell"/>
</dbReference>
<feature type="domain" description="Flagellar basal body rod protein N-terminal" evidence="8">
    <location>
        <begin position="11"/>
        <end position="37"/>
    </location>
</feature>
<evidence type="ECO:0000256" key="3">
    <source>
        <dbReference type="ARBA" id="ARBA00009677"/>
    </source>
</evidence>